<dbReference type="Proteomes" id="UP001174936">
    <property type="component" value="Unassembled WGS sequence"/>
</dbReference>
<feature type="compositionally biased region" description="Polar residues" evidence="1">
    <location>
        <begin position="33"/>
        <end position="43"/>
    </location>
</feature>
<accession>A0AA39Y172</accession>
<feature type="region of interest" description="Disordered" evidence="1">
    <location>
        <begin position="33"/>
        <end position="113"/>
    </location>
</feature>
<evidence type="ECO:0000313" key="3">
    <source>
        <dbReference type="Proteomes" id="UP001174936"/>
    </source>
</evidence>
<protein>
    <submittedName>
        <fullName evidence="2">Uncharacterized protein</fullName>
    </submittedName>
</protein>
<comment type="caution">
    <text evidence="2">The sequence shown here is derived from an EMBL/GenBank/DDBJ whole genome shotgun (WGS) entry which is preliminary data.</text>
</comment>
<organism evidence="2 3">
    <name type="scientific">Cercophora newfieldiana</name>
    <dbReference type="NCBI Taxonomy" id="92897"/>
    <lineage>
        <taxon>Eukaryota</taxon>
        <taxon>Fungi</taxon>
        <taxon>Dikarya</taxon>
        <taxon>Ascomycota</taxon>
        <taxon>Pezizomycotina</taxon>
        <taxon>Sordariomycetes</taxon>
        <taxon>Sordariomycetidae</taxon>
        <taxon>Sordariales</taxon>
        <taxon>Lasiosphaeriaceae</taxon>
        <taxon>Cercophora</taxon>
    </lineage>
</organism>
<keyword evidence="3" id="KW-1185">Reference proteome</keyword>
<feature type="compositionally biased region" description="Low complexity" evidence="1">
    <location>
        <begin position="44"/>
        <end position="64"/>
    </location>
</feature>
<gene>
    <name evidence="2" type="ORF">B0T16DRAFT_416082</name>
</gene>
<evidence type="ECO:0000313" key="2">
    <source>
        <dbReference type="EMBL" id="KAK0643510.1"/>
    </source>
</evidence>
<feature type="compositionally biased region" description="Polar residues" evidence="1">
    <location>
        <begin position="71"/>
        <end position="107"/>
    </location>
</feature>
<proteinExistence type="predicted"/>
<name>A0AA39Y172_9PEZI</name>
<dbReference type="Gene3D" id="3.40.50.1000">
    <property type="entry name" value="HAD superfamily/HAD-like"/>
    <property type="match status" value="1"/>
</dbReference>
<dbReference type="EMBL" id="JAULSV010000005">
    <property type="protein sequence ID" value="KAK0643510.1"/>
    <property type="molecule type" value="Genomic_DNA"/>
</dbReference>
<dbReference type="InterPro" id="IPR023214">
    <property type="entry name" value="HAD_sf"/>
</dbReference>
<reference evidence="2" key="1">
    <citation type="submission" date="2023-06" db="EMBL/GenBank/DDBJ databases">
        <title>Genome-scale phylogeny and comparative genomics of the fungal order Sordariales.</title>
        <authorList>
            <consortium name="Lawrence Berkeley National Laboratory"/>
            <person name="Hensen N."/>
            <person name="Bonometti L."/>
            <person name="Westerberg I."/>
            <person name="Brannstrom I.O."/>
            <person name="Guillou S."/>
            <person name="Cros-Aarteil S."/>
            <person name="Calhoun S."/>
            <person name="Haridas S."/>
            <person name="Kuo A."/>
            <person name="Mondo S."/>
            <person name="Pangilinan J."/>
            <person name="Riley R."/>
            <person name="Labutti K."/>
            <person name="Andreopoulos B."/>
            <person name="Lipzen A."/>
            <person name="Chen C."/>
            <person name="Yanf M."/>
            <person name="Daum C."/>
            <person name="Ng V."/>
            <person name="Clum A."/>
            <person name="Steindorff A."/>
            <person name="Ohm R."/>
            <person name="Martin F."/>
            <person name="Silar P."/>
            <person name="Natvig D."/>
            <person name="Lalanne C."/>
            <person name="Gautier V."/>
            <person name="Ament-Velasquez S.L."/>
            <person name="Kruys A."/>
            <person name="Hutchinson M.I."/>
            <person name="Powell A.J."/>
            <person name="Barry K."/>
            <person name="Miller A.N."/>
            <person name="Grigoriev I.V."/>
            <person name="Debuchy R."/>
            <person name="Gladieux P."/>
            <person name="Thoren M.H."/>
            <person name="Johannesson H."/>
        </authorList>
    </citation>
    <scope>NUCLEOTIDE SEQUENCE</scope>
    <source>
        <strain evidence="2">SMH2532-1</strain>
    </source>
</reference>
<evidence type="ECO:0000256" key="1">
    <source>
        <dbReference type="SAM" id="MobiDB-lite"/>
    </source>
</evidence>
<dbReference type="AlphaFoldDB" id="A0AA39Y172"/>
<sequence length="134" mass="14756">MRAQPYEQIATPVMIPLVISRYSHPHIQKLAQSPLGQLASHSRFTTPRSFSNSNSTSTSNSRTSIPRRESTTCSNKPLGKQTASQTSAYRTINTASMDSPAPQQNGATPPPTKVFFFDIDNCLYPKSEHTSLDN</sequence>